<proteinExistence type="predicted"/>
<dbReference type="EMBL" id="LKHP01000013">
    <property type="protein sequence ID" value="KRQ86223.1"/>
    <property type="molecule type" value="Genomic_DNA"/>
</dbReference>
<dbReference type="OrthoDB" id="1115879at2"/>
<sequence>MRKKDLLWLLTLALIIVFLIHPTTHIAFVTATKNHPYIMGFIKVSILATMGELLAIRIANGDYKKPYGLLYRFIIWGFLGMVFALVFDLFASGVTATMKKGLLPGGDSKFFFAFFTSSLMNLIFAPTFMALHRITDTYIDLGQGTFKKIFKVRINDVVNKIDWNGFIGFVVMKTIPSFWIPAHTVTFLLPSEYRVLMASFLSIALGAILSLAKRKK</sequence>
<comment type="caution">
    <text evidence="2">The sequence shown here is derived from an EMBL/GenBank/DDBJ whole genome shotgun (WGS) entry which is preliminary data.</text>
</comment>
<keyword evidence="3" id="KW-1185">Reference proteome</keyword>
<accession>A0A0R3K1Q5</accession>
<dbReference type="AlphaFoldDB" id="A0A0R3K1Q5"/>
<reference evidence="2 3" key="1">
    <citation type="submission" date="2015-09" db="EMBL/GenBank/DDBJ databases">
        <title>Draft genome sequence of a Caloramator mitchellensis, a moderate thermophile from the Great Artesian Basin of Australia.</title>
        <authorList>
            <person name="Patel B.K."/>
        </authorList>
    </citation>
    <scope>NUCLEOTIDE SEQUENCE [LARGE SCALE GENOMIC DNA]</scope>
    <source>
        <strain evidence="2 3">VF08</strain>
    </source>
</reference>
<dbReference type="RefSeq" id="WP_057979274.1">
    <property type="nucleotide sequence ID" value="NZ_LKHP01000013.1"/>
</dbReference>
<dbReference type="PATRIC" id="fig|908809.3.peg.1956"/>
<keyword evidence="1" id="KW-0812">Transmembrane</keyword>
<evidence type="ECO:0008006" key="4">
    <source>
        <dbReference type="Google" id="ProtNLM"/>
    </source>
</evidence>
<organism evidence="2 3">
    <name type="scientific">Caloramator mitchellensis</name>
    <dbReference type="NCBI Taxonomy" id="908809"/>
    <lineage>
        <taxon>Bacteria</taxon>
        <taxon>Bacillati</taxon>
        <taxon>Bacillota</taxon>
        <taxon>Clostridia</taxon>
        <taxon>Eubacteriales</taxon>
        <taxon>Clostridiaceae</taxon>
        <taxon>Caloramator</taxon>
    </lineage>
</organism>
<keyword evidence="1" id="KW-0472">Membrane</keyword>
<feature type="transmembrane region" description="Helical" evidence="1">
    <location>
        <begin position="193"/>
        <end position="212"/>
    </location>
</feature>
<feature type="transmembrane region" description="Helical" evidence="1">
    <location>
        <begin position="37"/>
        <end position="57"/>
    </location>
</feature>
<dbReference type="STRING" id="908809.ABG79_01954"/>
<feature type="transmembrane region" description="Helical" evidence="1">
    <location>
        <begin position="69"/>
        <end position="90"/>
    </location>
</feature>
<evidence type="ECO:0000313" key="3">
    <source>
        <dbReference type="Proteomes" id="UP000052015"/>
    </source>
</evidence>
<gene>
    <name evidence="2" type="ORF">ABG79_01954</name>
</gene>
<protein>
    <recommendedName>
        <fullName evidence="4">Mpv17 / PMP22 family protein</fullName>
    </recommendedName>
</protein>
<name>A0A0R3K1Q5_CALMK</name>
<feature type="transmembrane region" description="Helical" evidence="1">
    <location>
        <begin position="110"/>
        <end position="131"/>
    </location>
</feature>
<evidence type="ECO:0000313" key="2">
    <source>
        <dbReference type="EMBL" id="KRQ86223.1"/>
    </source>
</evidence>
<evidence type="ECO:0000256" key="1">
    <source>
        <dbReference type="SAM" id="Phobius"/>
    </source>
</evidence>
<feature type="transmembrane region" description="Helical" evidence="1">
    <location>
        <begin position="161"/>
        <end position="181"/>
    </location>
</feature>
<dbReference type="Proteomes" id="UP000052015">
    <property type="component" value="Unassembled WGS sequence"/>
</dbReference>
<keyword evidence="1" id="KW-1133">Transmembrane helix</keyword>